<organism evidence="1 2">
    <name type="scientific">Denitromonas iodatirespirans</name>
    <dbReference type="NCBI Taxonomy" id="2795389"/>
    <lineage>
        <taxon>Bacteria</taxon>
        <taxon>Pseudomonadati</taxon>
        <taxon>Pseudomonadota</taxon>
        <taxon>Betaproteobacteria</taxon>
        <taxon>Rhodocyclales</taxon>
        <taxon>Zoogloeaceae</taxon>
        <taxon>Denitromonas</taxon>
    </lineage>
</organism>
<dbReference type="AlphaFoldDB" id="A0A944D961"/>
<reference evidence="2" key="1">
    <citation type="journal article" date="2022" name="ISME J.">
        <title>Genetic and phylogenetic analysis of dissimilatory iodate-reducing bacteria identifies potential niches across the world's oceans.</title>
        <authorList>
            <person name="Reyes-Umana V."/>
            <person name="Henning Z."/>
            <person name="Lee K."/>
            <person name="Barnum T.P."/>
            <person name="Coates J.D."/>
        </authorList>
    </citation>
    <scope>NUCLEOTIDE SEQUENCE [LARGE SCALE GENOMIC DNA]</scope>
    <source>
        <strain evidence="2">IR12</strain>
    </source>
</reference>
<sequence>MLDNATSIACGYTDLCACWDDAAAEPCTWLMVDRETGLGVCSACPEALTRWQAGDLSVAVPADPNLGE</sequence>
<dbReference type="Proteomes" id="UP000694660">
    <property type="component" value="Unassembled WGS sequence"/>
</dbReference>
<gene>
    <name evidence="1" type="ORF">I8J34_03925</name>
</gene>
<accession>A0A944D961</accession>
<protein>
    <submittedName>
        <fullName evidence="1">Uncharacterized protein</fullName>
    </submittedName>
</protein>
<evidence type="ECO:0000313" key="1">
    <source>
        <dbReference type="EMBL" id="MBT0960313.1"/>
    </source>
</evidence>
<evidence type="ECO:0000313" key="2">
    <source>
        <dbReference type="Proteomes" id="UP000694660"/>
    </source>
</evidence>
<keyword evidence="2" id="KW-1185">Reference proteome</keyword>
<dbReference type="RefSeq" id="WP_214360065.1">
    <property type="nucleotide sequence ID" value="NZ_JAEKFT010000003.1"/>
</dbReference>
<name>A0A944D961_DENI1</name>
<dbReference type="EMBL" id="JAEKFT010000003">
    <property type="protein sequence ID" value="MBT0960313.1"/>
    <property type="molecule type" value="Genomic_DNA"/>
</dbReference>
<comment type="caution">
    <text evidence="1">The sequence shown here is derived from an EMBL/GenBank/DDBJ whole genome shotgun (WGS) entry which is preliminary data.</text>
</comment>
<proteinExistence type="predicted"/>